<organism evidence="1 2">
    <name type="scientific">Halteria grandinella</name>
    <dbReference type="NCBI Taxonomy" id="5974"/>
    <lineage>
        <taxon>Eukaryota</taxon>
        <taxon>Sar</taxon>
        <taxon>Alveolata</taxon>
        <taxon>Ciliophora</taxon>
        <taxon>Intramacronucleata</taxon>
        <taxon>Spirotrichea</taxon>
        <taxon>Stichotrichia</taxon>
        <taxon>Sporadotrichida</taxon>
        <taxon>Halteriidae</taxon>
        <taxon>Halteria</taxon>
    </lineage>
</organism>
<proteinExistence type="predicted"/>
<sequence length="352" mass="41480">MQNITSIIMSQRQTSKQQSFEMEALLWMTIIASQNLMYKSTSQRQIIEQYNNQRGIGRYDGSIIHFKFVFEFKNLTDYYKILRISSSYDVSDSGLYPMKQTSFMGVGYEYFDRFSIVNYESTDDVSGLGRNKETKWFLNEEETEKYPLPKSIGKTEVRYYITFNDLVTKCQRTPETIIQALTKIGGIMARLKIGMVIQFFHERNFERGLNERIFSQQKYLQQSQERKVSTKRRKRAESQIYKGVNISLNTEEEYDLGSSLVHRNFASSDENVNRKRKIKIPANIQEFRNMFSFESLHEIRVDVADLKGGYEEVLERLESIQKWQREIMLAVKIKTDWSKRESISGISSFTKK</sequence>
<name>A0A8J8T1U1_HALGN</name>
<evidence type="ECO:0000313" key="1">
    <source>
        <dbReference type="EMBL" id="TNV79054.1"/>
    </source>
</evidence>
<gene>
    <name evidence="1" type="ORF">FGO68_gene9888</name>
</gene>
<dbReference type="Proteomes" id="UP000785679">
    <property type="component" value="Unassembled WGS sequence"/>
</dbReference>
<accession>A0A8J8T1U1</accession>
<dbReference type="EMBL" id="RRYP01009457">
    <property type="protein sequence ID" value="TNV79054.1"/>
    <property type="molecule type" value="Genomic_DNA"/>
</dbReference>
<comment type="caution">
    <text evidence="1">The sequence shown here is derived from an EMBL/GenBank/DDBJ whole genome shotgun (WGS) entry which is preliminary data.</text>
</comment>
<protein>
    <submittedName>
        <fullName evidence="1">Uncharacterized protein</fullName>
    </submittedName>
</protein>
<reference evidence="1" key="1">
    <citation type="submission" date="2019-06" db="EMBL/GenBank/DDBJ databases">
        <authorList>
            <person name="Zheng W."/>
        </authorList>
    </citation>
    <scope>NUCLEOTIDE SEQUENCE</scope>
    <source>
        <strain evidence="1">QDHG01</strain>
    </source>
</reference>
<evidence type="ECO:0000313" key="2">
    <source>
        <dbReference type="Proteomes" id="UP000785679"/>
    </source>
</evidence>
<keyword evidence="2" id="KW-1185">Reference proteome</keyword>
<dbReference type="AlphaFoldDB" id="A0A8J8T1U1"/>